<reference evidence="4 6" key="3">
    <citation type="submission" date="2016-11" db="EMBL/GenBank/DDBJ databases">
        <title>Whole genomes of Flavobacteriaceae.</title>
        <authorList>
            <person name="Stine C."/>
            <person name="Li C."/>
            <person name="Tadesse D."/>
        </authorList>
    </citation>
    <scope>NUCLEOTIDE SEQUENCE [LARGE SCALE GENOMIC DNA]</scope>
    <source>
        <strain evidence="4 6">ATCC BAA-2541</strain>
    </source>
</reference>
<evidence type="ECO:0000313" key="3">
    <source>
        <dbReference type="EMBL" id="OHT44973.1"/>
    </source>
</evidence>
<keyword evidence="6" id="KW-1185">Reference proteome</keyword>
<protein>
    <recommendedName>
        <fullName evidence="7">TMF family protein</fullName>
    </recommendedName>
</protein>
<comment type="caution">
    <text evidence="3">The sequence shown here is derived from an EMBL/GenBank/DDBJ whole genome shotgun (WGS) entry which is preliminary data.</text>
</comment>
<evidence type="ECO:0000313" key="4">
    <source>
        <dbReference type="EMBL" id="OXB16676.1"/>
    </source>
</evidence>
<sequence length="319" mass="33491">MKKKNVAYLILLVGAISMNAQVVKGTQGSNGPIGGGNNSPGLYIGAGGGAAVNANATTTNLNVGIGTNNPSESLDVNGNIRGNIFKAASITASGAITSGGTIQGNSITVTGDVNANRGFFTGNVGIGTSNPSNVQGWSRVLDVAGADNSKILATVDNSTYKTGIFSHSSWFGGGGFIGTESNHALFLIAGYDPKVAILPNGNVGIGSKNPDAKLTVNGDIHATEVRINTNIPVPDYVFLNDYRLRTLQEVEDYIKKNSHLPEIPSAKEIEKDGLLLAEMNLHLLKKIEEVTLYLIQQNKEMEALKAEVKALAVQKDNRN</sequence>
<dbReference type="RefSeq" id="WP_070907305.1">
    <property type="nucleotide sequence ID" value="NZ_MIKE01000023.1"/>
</dbReference>
<feature type="chain" id="PRO_5010366077" description="TMF family protein" evidence="2">
    <location>
        <begin position="21"/>
        <end position="319"/>
    </location>
</feature>
<accession>A0A1S1J9J7</accession>
<evidence type="ECO:0000313" key="6">
    <source>
        <dbReference type="Proteomes" id="UP000198319"/>
    </source>
</evidence>
<name>A0A1S1J9J7_9FLAO</name>
<dbReference type="EMBL" id="MUHG01000028">
    <property type="protein sequence ID" value="OXB16676.1"/>
    <property type="molecule type" value="Genomic_DNA"/>
</dbReference>
<keyword evidence="1" id="KW-0175">Coiled coil</keyword>
<reference evidence="3" key="2">
    <citation type="submission" date="2016-09" db="EMBL/GenBank/DDBJ databases">
        <authorList>
            <person name="Capua I."/>
            <person name="De Benedictis P."/>
            <person name="Joannis T."/>
            <person name="Lombin L.H."/>
            <person name="Cattoli G."/>
        </authorList>
    </citation>
    <scope>NUCLEOTIDE SEQUENCE [LARGE SCALE GENOMIC DNA]</scope>
    <source>
        <strain evidence="3">MSU</strain>
    </source>
</reference>
<dbReference type="AlphaFoldDB" id="A0A1S1J9J7"/>
<dbReference type="Proteomes" id="UP000198319">
    <property type="component" value="Unassembled WGS sequence"/>
</dbReference>
<dbReference type="Proteomes" id="UP000180252">
    <property type="component" value="Unassembled WGS sequence"/>
</dbReference>
<dbReference type="STRING" id="1278819.BHE19_09665"/>
<proteinExistence type="predicted"/>
<reference evidence="5" key="1">
    <citation type="submission" date="2016-09" db="EMBL/GenBank/DDBJ databases">
        <authorList>
            <person name="Chen S."/>
            <person name="Walker E."/>
        </authorList>
    </citation>
    <scope>NUCLEOTIDE SEQUENCE [LARGE SCALE GENOMIC DNA]</scope>
    <source>
        <strain evidence="5">MSU</strain>
    </source>
</reference>
<dbReference type="EMBL" id="MIKE01000023">
    <property type="protein sequence ID" value="OHT44973.1"/>
    <property type="molecule type" value="Genomic_DNA"/>
</dbReference>
<dbReference type="OrthoDB" id="9808753at2"/>
<evidence type="ECO:0000256" key="1">
    <source>
        <dbReference type="SAM" id="Coils"/>
    </source>
</evidence>
<feature type="signal peptide" evidence="2">
    <location>
        <begin position="1"/>
        <end position="20"/>
    </location>
</feature>
<feature type="coiled-coil region" evidence="1">
    <location>
        <begin position="287"/>
        <end position="314"/>
    </location>
</feature>
<evidence type="ECO:0000313" key="5">
    <source>
        <dbReference type="Proteomes" id="UP000180252"/>
    </source>
</evidence>
<keyword evidence="2" id="KW-0732">Signal</keyword>
<evidence type="ECO:0008006" key="7">
    <source>
        <dbReference type="Google" id="ProtNLM"/>
    </source>
</evidence>
<gene>
    <name evidence="4" type="ORF">B0A71_19635</name>
    <name evidence="3" type="ORF">BHE19_09665</name>
</gene>
<organism evidence="3 5">
    <name type="scientific">Flavobacterium tructae</name>
    <dbReference type="NCBI Taxonomy" id="1114873"/>
    <lineage>
        <taxon>Bacteria</taxon>
        <taxon>Pseudomonadati</taxon>
        <taxon>Bacteroidota</taxon>
        <taxon>Flavobacteriia</taxon>
        <taxon>Flavobacteriales</taxon>
        <taxon>Flavobacteriaceae</taxon>
        <taxon>Flavobacterium</taxon>
    </lineage>
</organism>
<evidence type="ECO:0000256" key="2">
    <source>
        <dbReference type="SAM" id="SignalP"/>
    </source>
</evidence>